<dbReference type="Proteomes" id="UP000530571">
    <property type="component" value="Unassembled WGS sequence"/>
</dbReference>
<sequence length="621" mass="69375">MFVITFYSYKGGVGRTMSLVNVASELAKRGRKVLVIDFDLEAPGIPSFEQFSASESRKGIVDYVSEYMETSVAPDVRDFIVDAQLDMQGAKAPLWVLPAGRNDQHYGTKLSSIDWQDLYQTRSGYLLFEDLKQQIADDKRGFDYILIDSRTGHTDVGGICTRQLADAIAFMFFPNRQNISGLKTIVDEIRSDPLVEAKRTRMFFCPSNVPDLDDEEGILRSMLDDAAKELGYDEAAATIRHYNSMSLVGQRVFVIDRPKTKLAAEYRRLTETLMSSNIEDREGVLLNLQKMSEDLRSKARKDTKGRIVRSFNLEEITADLEKINAKHDHDGEICWLMAAVYSKLGDFANEMEALGGAIKAGFNVQKAHLRRALMLLSLSRHEEAKEDLLDVLNSTETAPTDLRSAIEAIKSLDPDWITIVEEAPMLELLAPEDVGIISAALQSDERAVTLAARLLERAYSEAEGSNARLHSDLIISLISSGQFQKAMDLICANREQLLSHLDIADTFNYAMADWGQNGIPSVDLFERALALADTPSDYLGANYFQCLALASAITDAPNRALNFLNTAREKTQQGTIFSCWTYLTRRRTAMLSDLDAMEAAIKSGEINPPVIYRNRKIKTAH</sequence>
<dbReference type="SUPFAM" id="SSF48452">
    <property type="entry name" value="TPR-like"/>
    <property type="match status" value="1"/>
</dbReference>
<dbReference type="Pfam" id="PF13614">
    <property type="entry name" value="AAA_31"/>
    <property type="match status" value="1"/>
</dbReference>
<feature type="domain" description="AAA" evidence="1">
    <location>
        <begin position="3"/>
        <end position="149"/>
    </location>
</feature>
<gene>
    <name evidence="2" type="ORF">GGR30_000622</name>
</gene>
<evidence type="ECO:0000259" key="1">
    <source>
        <dbReference type="Pfam" id="PF13614"/>
    </source>
</evidence>
<protein>
    <submittedName>
        <fullName evidence="2">Cellulose biosynthesis protein BcsQ</fullName>
    </submittedName>
</protein>
<dbReference type="CDD" id="cd02042">
    <property type="entry name" value="ParAB_family"/>
    <property type="match status" value="1"/>
</dbReference>
<evidence type="ECO:0000313" key="3">
    <source>
        <dbReference type="Proteomes" id="UP000530571"/>
    </source>
</evidence>
<keyword evidence="3" id="KW-1185">Reference proteome</keyword>
<name>A0A7W6P817_9HYPH</name>
<dbReference type="RefSeq" id="WP_183482441.1">
    <property type="nucleotide sequence ID" value="NZ_JACIDZ010000001.1"/>
</dbReference>
<dbReference type="InterPro" id="IPR011990">
    <property type="entry name" value="TPR-like_helical_dom_sf"/>
</dbReference>
<comment type="caution">
    <text evidence="2">The sequence shown here is derived from an EMBL/GenBank/DDBJ whole genome shotgun (WGS) entry which is preliminary data.</text>
</comment>
<accession>A0A7W6P817</accession>
<dbReference type="EMBL" id="JACIDZ010000001">
    <property type="protein sequence ID" value="MBB4120727.1"/>
    <property type="molecule type" value="Genomic_DNA"/>
</dbReference>
<dbReference type="SUPFAM" id="SSF52540">
    <property type="entry name" value="P-loop containing nucleoside triphosphate hydrolases"/>
    <property type="match status" value="1"/>
</dbReference>
<dbReference type="InterPro" id="IPR025669">
    <property type="entry name" value="AAA_dom"/>
</dbReference>
<dbReference type="InterPro" id="IPR027417">
    <property type="entry name" value="P-loop_NTPase"/>
</dbReference>
<dbReference type="NCBIfam" id="NF047398">
    <property type="entry name" value="AAA_KGGVGR"/>
    <property type="match status" value="1"/>
</dbReference>
<dbReference type="Gene3D" id="3.40.50.300">
    <property type="entry name" value="P-loop containing nucleotide triphosphate hydrolases"/>
    <property type="match status" value="1"/>
</dbReference>
<evidence type="ECO:0000313" key="2">
    <source>
        <dbReference type="EMBL" id="MBB4120727.1"/>
    </source>
</evidence>
<dbReference type="PANTHER" id="PTHR13696:SF52">
    <property type="entry name" value="PARA FAMILY PROTEIN CT_582"/>
    <property type="match status" value="1"/>
</dbReference>
<dbReference type="AlphaFoldDB" id="A0A7W6P817"/>
<proteinExistence type="predicted"/>
<organism evidence="2 3">
    <name type="scientific">Martelella radicis</name>
    <dbReference type="NCBI Taxonomy" id="1397476"/>
    <lineage>
        <taxon>Bacteria</taxon>
        <taxon>Pseudomonadati</taxon>
        <taxon>Pseudomonadota</taxon>
        <taxon>Alphaproteobacteria</taxon>
        <taxon>Hyphomicrobiales</taxon>
        <taxon>Aurantimonadaceae</taxon>
        <taxon>Martelella</taxon>
    </lineage>
</organism>
<reference evidence="2 3" key="1">
    <citation type="submission" date="2020-08" db="EMBL/GenBank/DDBJ databases">
        <title>Genomic Encyclopedia of Type Strains, Phase IV (KMG-IV): sequencing the most valuable type-strain genomes for metagenomic binning, comparative biology and taxonomic classification.</title>
        <authorList>
            <person name="Goeker M."/>
        </authorList>
    </citation>
    <scope>NUCLEOTIDE SEQUENCE [LARGE SCALE GENOMIC DNA]</scope>
    <source>
        <strain evidence="2 3">DSM 28101</strain>
    </source>
</reference>
<dbReference type="Gene3D" id="1.25.40.10">
    <property type="entry name" value="Tetratricopeptide repeat domain"/>
    <property type="match status" value="1"/>
</dbReference>
<dbReference type="InterPro" id="IPR050678">
    <property type="entry name" value="DNA_Partitioning_ATPase"/>
</dbReference>
<dbReference type="PANTHER" id="PTHR13696">
    <property type="entry name" value="P-LOOP CONTAINING NUCLEOSIDE TRIPHOSPHATE HYDROLASE"/>
    <property type="match status" value="1"/>
</dbReference>